<dbReference type="InterPro" id="IPR000524">
    <property type="entry name" value="Tscrpt_reg_HTH_GntR"/>
</dbReference>
<gene>
    <name evidence="5" type="ORF">ACFFRN_05110</name>
</gene>
<protein>
    <submittedName>
        <fullName evidence="5">GntR family transcriptional regulator</fullName>
    </submittedName>
</protein>
<comment type="caution">
    <text evidence="5">The sequence shown here is derived from an EMBL/GenBank/DDBJ whole genome shotgun (WGS) entry which is preliminary data.</text>
</comment>
<dbReference type="CDD" id="cd07377">
    <property type="entry name" value="WHTH_GntR"/>
    <property type="match status" value="1"/>
</dbReference>
<organism evidence="5 6">
    <name type="scientific">Nonomuraea roseola</name>
    <dbReference type="NCBI Taxonomy" id="46179"/>
    <lineage>
        <taxon>Bacteria</taxon>
        <taxon>Bacillati</taxon>
        <taxon>Actinomycetota</taxon>
        <taxon>Actinomycetes</taxon>
        <taxon>Streptosporangiales</taxon>
        <taxon>Streptosporangiaceae</taxon>
        <taxon>Nonomuraea</taxon>
    </lineage>
</organism>
<feature type="domain" description="HTH gntR-type" evidence="4">
    <location>
        <begin position="11"/>
        <end position="78"/>
    </location>
</feature>
<evidence type="ECO:0000259" key="4">
    <source>
        <dbReference type="PROSITE" id="PS50949"/>
    </source>
</evidence>
<proteinExistence type="predicted"/>
<dbReference type="PANTHER" id="PTHR43537:SF20">
    <property type="entry name" value="HTH-TYPE TRANSCRIPTIONAL REPRESSOR GLAR"/>
    <property type="match status" value="1"/>
</dbReference>
<name>A0ABV5PU01_9ACTN</name>
<dbReference type="SUPFAM" id="SSF46785">
    <property type="entry name" value="Winged helix' DNA-binding domain"/>
    <property type="match status" value="1"/>
</dbReference>
<dbReference type="Gene3D" id="1.20.120.530">
    <property type="entry name" value="GntR ligand-binding domain-like"/>
    <property type="match status" value="1"/>
</dbReference>
<dbReference type="InterPro" id="IPR011711">
    <property type="entry name" value="GntR_C"/>
</dbReference>
<evidence type="ECO:0000256" key="3">
    <source>
        <dbReference type="ARBA" id="ARBA00023163"/>
    </source>
</evidence>
<dbReference type="PANTHER" id="PTHR43537">
    <property type="entry name" value="TRANSCRIPTIONAL REGULATOR, GNTR FAMILY"/>
    <property type="match status" value="1"/>
</dbReference>
<dbReference type="InterPro" id="IPR008920">
    <property type="entry name" value="TF_FadR/GntR_C"/>
</dbReference>
<evidence type="ECO:0000256" key="1">
    <source>
        <dbReference type="ARBA" id="ARBA00023015"/>
    </source>
</evidence>
<dbReference type="Gene3D" id="1.10.10.10">
    <property type="entry name" value="Winged helix-like DNA-binding domain superfamily/Winged helix DNA-binding domain"/>
    <property type="match status" value="1"/>
</dbReference>
<dbReference type="RefSeq" id="WP_346122718.1">
    <property type="nucleotide sequence ID" value="NZ_BAAAXC010000014.1"/>
</dbReference>
<dbReference type="Pfam" id="PF00392">
    <property type="entry name" value="GntR"/>
    <property type="match status" value="1"/>
</dbReference>
<keyword evidence="3" id="KW-0804">Transcription</keyword>
<dbReference type="SMART" id="SM00345">
    <property type="entry name" value="HTH_GNTR"/>
    <property type="match status" value="1"/>
</dbReference>
<dbReference type="PROSITE" id="PS50949">
    <property type="entry name" value="HTH_GNTR"/>
    <property type="match status" value="1"/>
</dbReference>
<dbReference type="Proteomes" id="UP001589646">
    <property type="component" value="Unassembled WGS sequence"/>
</dbReference>
<evidence type="ECO:0000256" key="2">
    <source>
        <dbReference type="ARBA" id="ARBA00023125"/>
    </source>
</evidence>
<reference evidence="5 6" key="1">
    <citation type="submission" date="2024-09" db="EMBL/GenBank/DDBJ databases">
        <authorList>
            <person name="Sun Q."/>
            <person name="Mori K."/>
        </authorList>
    </citation>
    <scope>NUCLEOTIDE SEQUENCE [LARGE SCALE GENOMIC DNA]</scope>
    <source>
        <strain evidence="5 6">JCM 3323</strain>
    </source>
</reference>
<dbReference type="InterPro" id="IPR036388">
    <property type="entry name" value="WH-like_DNA-bd_sf"/>
</dbReference>
<evidence type="ECO:0000313" key="6">
    <source>
        <dbReference type="Proteomes" id="UP001589646"/>
    </source>
</evidence>
<keyword evidence="1" id="KW-0805">Transcription regulation</keyword>
<sequence length="228" mass="24512">MADLVTGRPPMTRTEWVDRQLREAILSGELKPGERLLTAALTERFSVSPSPLREALARLAGEGLVDVSPQRGARVAPLSLRACRELHQLLTVLGPYALELALADRDAAWLEAVEEAAAAFAAAWVPGTPPPQAERAFAHLHLTLVSACGSEWMIKFVRTLVENSGRYRVACLKHADRAPFAAVHRDLVAACRGGDVAAARAAMTSAFTRTVTVTEELVDAGLLEVEDG</sequence>
<dbReference type="Pfam" id="PF07729">
    <property type="entry name" value="FCD"/>
    <property type="match status" value="1"/>
</dbReference>
<keyword evidence="2" id="KW-0238">DNA-binding</keyword>
<keyword evidence="6" id="KW-1185">Reference proteome</keyword>
<dbReference type="SUPFAM" id="SSF48008">
    <property type="entry name" value="GntR ligand-binding domain-like"/>
    <property type="match status" value="1"/>
</dbReference>
<evidence type="ECO:0000313" key="5">
    <source>
        <dbReference type="EMBL" id="MFB9525991.1"/>
    </source>
</evidence>
<accession>A0ABV5PU01</accession>
<dbReference type="EMBL" id="JBHMCE010000002">
    <property type="protein sequence ID" value="MFB9525991.1"/>
    <property type="molecule type" value="Genomic_DNA"/>
</dbReference>
<dbReference type="InterPro" id="IPR036390">
    <property type="entry name" value="WH_DNA-bd_sf"/>
</dbReference>
<dbReference type="SMART" id="SM00895">
    <property type="entry name" value="FCD"/>
    <property type="match status" value="1"/>
</dbReference>